<dbReference type="AlphaFoldDB" id="C4ZNG2"/>
<dbReference type="HOGENOM" id="CLU_175516_1_1_4"/>
<reference evidence="4" key="1">
    <citation type="submission" date="2009-05" db="EMBL/GenBank/DDBJ databases">
        <title>Complete sequence of chromosome of Thauera sp. MZ1T.</title>
        <authorList>
            <consortium name="US DOE Joint Genome Institute"/>
            <person name="Lucas S."/>
            <person name="Copeland A."/>
            <person name="Lapidus A."/>
            <person name="Glavina del Rio T."/>
            <person name="Dalin E."/>
            <person name="Tice H."/>
            <person name="Bruce D."/>
            <person name="Goodwin L."/>
            <person name="Pitluck S."/>
            <person name="Sims D."/>
            <person name="Brettin T."/>
            <person name="Detter J.C."/>
            <person name="Han C."/>
            <person name="Larimer F."/>
            <person name="Land M."/>
            <person name="Hauser L."/>
            <person name="Kyrpides N."/>
            <person name="Mikhailova N."/>
            <person name="Sayler G.S."/>
        </authorList>
    </citation>
    <scope>NUCLEOTIDE SEQUENCE [LARGE SCALE GENOMIC DNA]</scope>
    <source>
        <strain evidence="4">MZ1T</strain>
    </source>
</reference>
<reference evidence="2 4" key="2">
    <citation type="journal article" date="2012" name="Stand. Genomic Sci.">
        <title>Complete genome sequence of Thauera aminoaromatica strain MZ1T.</title>
        <authorList>
            <person name="Jiang K."/>
            <person name="Sanseverino J."/>
            <person name="Chauhan A."/>
            <person name="Lucas S."/>
            <person name="Copeland A."/>
            <person name="Lapidus A."/>
            <person name="Del Rio T.G."/>
            <person name="Dalin E."/>
            <person name="Tice H."/>
            <person name="Bruce D."/>
            <person name="Goodwin L."/>
            <person name="Pitluck S."/>
            <person name="Sims D."/>
            <person name="Brettin T."/>
            <person name="Detter J.C."/>
            <person name="Han C."/>
            <person name="Chang Y.J."/>
            <person name="Larimer F."/>
            <person name="Land M."/>
            <person name="Hauser L."/>
            <person name="Kyrpides N.C."/>
            <person name="Mikhailova N."/>
            <person name="Moser S."/>
            <person name="Jegier P."/>
            <person name="Close D."/>
            <person name="Debruyn J.M."/>
            <person name="Wang Y."/>
            <person name="Layton A.C."/>
            <person name="Allen M.S."/>
            <person name="Sayler G.S."/>
        </authorList>
    </citation>
    <scope>NUCLEOTIDE SEQUENCE [LARGE SCALE GENOMIC DNA]</scope>
    <source>
        <strain evidence="2 4">MZ1T</strain>
    </source>
</reference>
<feature type="coiled-coil region" evidence="1">
    <location>
        <begin position="9"/>
        <end position="64"/>
    </location>
</feature>
<evidence type="ECO:0000256" key="1">
    <source>
        <dbReference type="SAM" id="Coils"/>
    </source>
</evidence>
<keyword evidence="1" id="KW-0175">Coiled coil</keyword>
<dbReference type="EMBL" id="SSFD01000101">
    <property type="protein sequence ID" value="TXH86750.1"/>
    <property type="molecule type" value="Genomic_DNA"/>
</dbReference>
<evidence type="ECO:0000313" key="2">
    <source>
        <dbReference type="EMBL" id="ACK54125.1"/>
    </source>
</evidence>
<dbReference type="Proteomes" id="UP000002186">
    <property type="component" value="Chromosome"/>
</dbReference>
<dbReference type="RefSeq" id="WP_012584991.1">
    <property type="nucleotide sequence ID" value="NC_011662.2"/>
</dbReference>
<evidence type="ECO:0000313" key="3">
    <source>
        <dbReference type="EMBL" id="TXH86750.1"/>
    </source>
</evidence>
<dbReference type="InterPro" id="IPR007420">
    <property type="entry name" value="DUF465"/>
</dbReference>
<evidence type="ECO:0000313" key="5">
    <source>
        <dbReference type="Proteomes" id="UP000321192"/>
    </source>
</evidence>
<dbReference type="Pfam" id="PF04325">
    <property type="entry name" value="DUF465"/>
    <property type="match status" value="1"/>
</dbReference>
<reference evidence="3 5" key="3">
    <citation type="submission" date="2018-09" db="EMBL/GenBank/DDBJ databases">
        <title>Metagenome Assembled Genomes from an Advanced Water Purification Facility.</title>
        <authorList>
            <person name="Stamps B.W."/>
            <person name="Spear J.R."/>
        </authorList>
    </citation>
    <scope>NUCLEOTIDE SEQUENCE [LARGE SCALE GENOMIC DNA]</scope>
    <source>
        <strain evidence="3">Bin_27_1</strain>
    </source>
</reference>
<dbReference type="KEGG" id="tmz:Tmz1t_1366"/>
<dbReference type="EMBL" id="CP001281">
    <property type="protein sequence ID" value="ACK54125.1"/>
    <property type="molecule type" value="Genomic_DNA"/>
</dbReference>
<accession>C4ZNG2</accession>
<dbReference type="eggNOG" id="COG5481">
    <property type="taxonomic scope" value="Bacteria"/>
</dbReference>
<protein>
    <submittedName>
        <fullName evidence="3">DUF465 domain-containing protein</fullName>
    </submittedName>
</protein>
<proteinExistence type="predicted"/>
<organism evidence="2 4">
    <name type="scientific">Thauera aminoaromatica</name>
    <dbReference type="NCBI Taxonomy" id="164330"/>
    <lineage>
        <taxon>Bacteria</taxon>
        <taxon>Pseudomonadati</taxon>
        <taxon>Pseudomonadota</taxon>
        <taxon>Betaproteobacteria</taxon>
        <taxon>Rhodocyclales</taxon>
        <taxon>Zoogloeaceae</taxon>
        <taxon>Thauera</taxon>
    </lineage>
</organism>
<gene>
    <name evidence="2" type="ordered locus">Tmz1t_1366</name>
    <name evidence="3" type="ORF">E6Q80_07095</name>
</gene>
<keyword evidence="4" id="KW-1185">Reference proteome</keyword>
<accession>A0A5C7ST11</accession>
<evidence type="ECO:0000313" key="4">
    <source>
        <dbReference type="Proteomes" id="UP000002186"/>
    </source>
</evidence>
<name>C4ZNG2_THASP</name>
<dbReference type="STRING" id="85643.Tmz1t_1366"/>
<dbReference type="Proteomes" id="UP000321192">
    <property type="component" value="Unassembled WGS sequence"/>
</dbReference>
<dbReference type="Gene3D" id="6.10.280.50">
    <property type="match status" value="1"/>
</dbReference>
<dbReference type="InterPro" id="IPR038444">
    <property type="entry name" value="DUF465_sf"/>
</dbReference>
<sequence>MTGESFDEVTSLRQRLDELRLEHRDLDDAIARLADNPVEDELMLRRLKKRKLALKDRIVAIEHLLDPDEYA</sequence>